<organism evidence="2 3">
    <name type="scientific">Gloeobacter violaceus (strain ATCC 29082 / PCC 7421)</name>
    <dbReference type="NCBI Taxonomy" id="251221"/>
    <lineage>
        <taxon>Bacteria</taxon>
        <taxon>Bacillati</taxon>
        <taxon>Cyanobacteriota</taxon>
        <taxon>Cyanophyceae</taxon>
        <taxon>Gloeobacterales</taxon>
        <taxon>Gloeobacteraceae</taxon>
        <taxon>Gloeobacter</taxon>
    </lineage>
</organism>
<dbReference type="eggNOG" id="COG4636">
    <property type="taxonomic scope" value="Bacteria"/>
</dbReference>
<dbReference type="EnsemblBacteria" id="BAC89502">
    <property type="protein sequence ID" value="BAC89502"/>
    <property type="gene ID" value="BAC89502"/>
</dbReference>
<dbReference type="OrthoDB" id="422510at2"/>
<keyword evidence="3" id="KW-1185">Reference proteome</keyword>
<dbReference type="SUPFAM" id="SSF52980">
    <property type="entry name" value="Restriction endonuclease-like"/>
    <property type="match status" value="1"/>
</dbReference>
<dbReference type="STRING" id="251221.gene:10759050"/>
<evidence type="ECO:0000313" key="3">
    <source>
        <dbReference type="Proteomes" id="UP000000557"/>
    </source>
</evidence>
<gene>
    <name evidence="2" type="ordered locus">gll1561</name>
</gene>
<dbReference type="HOGENOM" id="CLU_076312_6_2_3"/>
<protein>
    <submittedName>
        <fullName evidence="2">Gll1561 protein</fullName>
    </submittedName>
</protein>
<accession>Q7NKB7</accession>
<dbReference type="Pfam" id="PF05685">
    <property type="entry name" value="Uma2"/>
    <property type="match status" value="1"/>
</dbReference>
<dbReference type="InParanoid" id="Q7NKB7"/>
<dbReference type="InterPro" id="IPR012296">
    <property type="entry name" value="Nuclease_put_TT1808"/>
</dbReference>
<dbReference type="Gene3D" id="3.90.1570.10">
    <property type="entry name" value="tt1808, chain A"/>
    <property type="match status" value="1"/>
</dbReference>
<dbReference type="RefSeq" id="WP_011141560.1">
    <property type="nucleotide sequence ID" value="NC_005125.1"/>
</dbReference>
<dbReference type="InterPro" id="IPR008538">
    <property type="entry name" value="Uma2"/>
</dbReference>
<dbReference type="AlphaFoldDB" id="Q7NKB7"/>
<dbReference type="PATRIC" id="fig|251221.4.peg.1597"/>
<name>Q7NKB7_GLOVI</name>
<dbReference type="PhylomeDB" id="Q7NKB7"/>
<dbReference type="Proteomes" id="UP000000557">
    <property type="component" value="Chromosome"/>
</dbReference>
<evidence type="ECO:0000313" key="2">
    <source>
        <dbReference type="EMBL" id="BAC89502.1"/>
    </source>
</evidence>
<dbReference type="EMBL" id="BA000045">
    <property type="protein sequence ID" value="BAC89502.1"/>
    <property type="molecule type" value="Genomic_DNA"/>
</dbReference>
<evidence type="ECO:0000259" key="1">
    <source>
        <dbReference type="Pfam" id="PF05685"/>
    </source>
</evidence>
<proteinExistence type="predicted"/>
<reference evidence="2 3" key="1">
    <citation type="journal article" date="2003" name="DNA Res.">
        <title>Complete genome structure of Gloeobacter violaceus PCC 7421, a cyanobacterium that lacks thylakoids.</title>
        <authorList>
            <person name="Nakamura Y."/>
            <person name="Kaneko T."/>
            <person name="Sato S."/>
            <person name="Mimuro M."/>
            <person name="Miyashita H."/>
            <person name="Tsuchiya T."/>
            <person name="Sasamoto S."/>
            <person name="Watanabe A."/>
            <person name="Kawashima K."/>
            <person name="Kishida Y."/>
            <person name="Kiyokawa C."/>
            <person name="Kohara M."/>
            <person name="Matsumoto M."/>
            <person name="Matsuno A."/>
            <person name="Nakazaki N."/>
            <person name="Shimpo S."/>
            <person name="Takeuchi C."/>
            <person name="Yamada M."/>
            <person name="Tabata S."/>
        </authorList>
    </citation>
    <scope>NUCLEOTIDE SEQUENCE [LARGE SCALE GENOMIC DNA]</scope>
    <source>
        <strain evidence="3">ATCC 29082 / PCC 7421</strain>
    </source>
</reference>
<dbReference type="KEGG" id="gvi:gll1561"/>
<dbReference type="CDD" id="cd06260">
    <property type="entry name" value="DUF820-like"/>
    <property type="match status" value="1"/>
</dbReference>
<dbReference type="PANTHER" id="PTHR36558:SF1">
    <property type="entry name" value="RESTRICTION ENDONUCLEASE DOMAIN-CONTAINING PROTEIN-RELATED"/>
    <property type="match status" value="1"/>
</dbReference>
<feature type="domain" description="Putative restriction endonuclease" evidence="1">
    <location>
        <begin position="13"/>
        <end position="170"/>
    </location>
</feature>
<reference evidence="2 3" key="2">
    <citation type="journal article" date="2003" name="DNA Res.">
        <title>Complete genome structure of Gloeobacter violaceus PCC 7421, a cyanobacterium that lacks thylakoids (supplement).</title>
        <authorList>
            <person name="Nakamura Y."/>
            <person name="Kaneko T."/>
            <person name="Sato S."/>
            <person name="Mimuro M."/>
            <person name="Miyashita H."/>
            <person name="Tsuchiya T."/>
            <person name="Sasamoto S."/>
            <person name="Watanabe A."/>
            <person name="Kawashima K."/>
            <person name="Kishida Y."/>
            <person name="Kiyokawa C."/>
            <person name="Kohara M."/>
            <person name="Matsumoto M."/>
            <person name="Matsuno A."/>
            <person name="Nakazaki N."/>
            <person name="Shimpo S."/>
            <person name="Takeuchi C."/>
            <person name="Yamada M."/>
            <person name="Tabata S."/>
        </authorList>
    </citation>
    <scope>NUCLEOTIDE SEQUENCE [LARGE SCALE GENOMIC DNA]</scope>
    <source>
        <strain evidence="3">ATCC 29082 / PCC 7421</strain>
    </source>
</reference>
<sequence length="190" mass="21872">MIANPKRQGLTPQEYFEWEALQEYKHEYVDGEVFEVTGGTIPHAAVTLNLAFSLKLHLRGGPCRVFSSDAKVGVSEQGPFLYPDVVVTCDERDRNAARAIHFPTLVIEVLSPTTEAYDRGTKFRRYRRIETLSEYVLVDAERVGVDCFRRNPVGIWELHPYTEEDHEIRFASLDLRVSMAQVYEEVRFES</sequence>
<dbReference type="PANTHER" id="PTHR36558">
    <property type="entry name" value="GLR1098 PROTEIN"/>
    <property type="match status" value="1"/>
</dbReference>
<dbReference type="InterPro" id="IPR011335">
    <property type="entry name" value="Restrct_endonuc-II-like"/>
</dbReference>